<dbReference type="UniPathway" id="UPA00002">
    <property type="reaction ID" value="UER00468"/>
</dbReference>
<dbReference type="PANTHER" id="PTHR10889">
    <property type="entry name" value="DEOXYRIBOSE-PHOSPHATE ALDOLASE"/>
    <property type="match status" value="1"/>
</dbReference>
<accession>A0A2A2WSQ3</accession>
<evidence type="ECO:0000256" key="4">
    <source>
        <dbReference type="ARBA" id="ARBA00023270"/>
    </source>
</evidence>
<dbReference type="Pfam" id="PF01791">
    <property type="entry name" value="DeoC"/>
    <property type="match status" value="1"/>
</dbReference>
<keyword evidence="3 6" id="KW-0456">Lyase</keyword>
<dbReference type="Proteomes" id="UP000218810">
    <property type="component" value="Unassembled WGS sequence"/>
</dbReference>
<evidence type="ECO:0000256" key="5">
    <source>
        <dbReference type="ARBA" id="ARBA00048791"/>
    </source>
</evidence>
<dbReference type="GO" id="GO:0005737">
    <property type="term" value="C:cytoplasm"/>
    <property type="evidence" value="ECO:0007669"/>
    <property type="project" value="UniProtKB-SubCell"/>
</dbReference>
<dbReference type="HAMAP" id="MF_00114">
    <property type="entry name" value="DeoC_type1"/>
    <property type="match status" value="1"/>
</dbReference>
<gene>
    <name evidence="6" type="primary">deoC</name>
    <name evidence="7" type="ORF">CEY15_04295</name>
</gene>
<dbReference type="GO" id="GO:0016052">
    <property type="term" value="P:carbohydrate catabolic process"/>
    <property type="evidence" value="ECO:0007669"/>
    <property type="project" value="TreeGrafter"/>
</dbReference>
<evidence type="ECO:0000313" key="8">
    <source>
        <dbReference type="Proteomes" id="UP000218810"/>
    </source>
</evidence>
<name>A0A2A2WSQ3_9ACTN</name>
<dbReference type="PANTHER" id="PTHR10889:SF1">
    <property type="entry name" value="DEOXYRIBOSE-PHOSPHATE ALDOLASE"/>
    <property type="match status" value="1"/>
</dbReference>
<comment type="pathway">
    <text evidence="6">Carbohydrate degradation; 2-deoxy-D-ribose 1-phosphate degradation; D-glyceraldehyde 3-phosphate and acetaldehyde from 2-deoxy-alpha-D-ribose 1-phosphate: step 2/2.</text>
</comment>
<dbReference type="EMBL" id="NTGA01000007">
    <property type="protein sequence ID" value="PAY24218.1"/>
    <property type="molecule type" value="Genomic_DNA"/>
</dbReference>
<dbReference type="NCBIfam" id="TIGR00126">
    <property type="entry name" value="deoC"/>
    <property type="match status" value="1"/>
</dbReference>
<comment type="caution">
    <text evidence="7">The sequence shown here is derived from an EMBL/GenBank/DDBJ whole genome shotgun (WGS) entry which is preliminary data.</text>
</comment>
<dbReference type="EC" id="4.1.2.4" evidence="6"/>
<evidence type="ECO:0000256" key="3">
    <source>
        <dbReference type="ARBA" id="ARBA00023239"/>
    </source>
</evidence>
<comment type="subcellular location">
    <subcellularLocation>
        <location evidence="6">Cytoplasm</location>
    </subcellularLocation>
</comment>
<feature type="active site" description="Schiff-base intermediate with acetaldehyde" evidence="6">
    <location>
        <position position="166"/>
    </location>
</feature>
<keyword evidence="2 6" id="KW-0963">Cytoplasm</keyword>
<feature type="active site" description="Proton donor/acceptor" evidence="6">
    <location>
        <position position="196"/>
    </location>
</feature>
<dbReference type="CDD" id="cd00959">
    <property type="entry name" value="DeoC"/>
    <property type="match status" value="1"/>
</dbReference>
<protein>
    <recommendedName>
        <fullName evidence="6">Deoxyribose-phosphate aldolase</fullName>
        <shortName evidence="6">DERA</shortName>
        <ecNumber evidence="6">4.1.2.4</ecNumber>
    </recommendedName>
    <alternativeName>
        <fullName evidence="6">2-deoxy-D-ribose 5-phosphate aldolase</fullName>
    </alternativeName>
    <alternativeName>
        <fullName evidence="6">Phosphodeoxyriboaldolase</fullName>
        <shortName evidence="6">Deoxyriboaldolase</shortName>
    </alternativeName>
</protein>
<keyword evidence="8" id="KW-1185">Reference proteome</keyword>
<dbReference type="Gene3D" id="3.20.20.70">
    <property type="entry name" value="Aldolase class I"/>
    <property type="match status" value="1"/>
</dbReference>
<dbReference type="AlphaFoldDB" id="A0A2A2WSQ3"/>
<dbReference type="PIRSF" id="PIRSF001357">
    <property type="entry name" value="DeoC"/>
    <property type="match status" value="1"/>
</dbReference>
<keyword evidence="4 6" id="KW-0704">Schiff base</keyword>
<dbReference type="InterPro" id="IPR011343">
    <property type="entry name" value="DeoC"/>
</dbReference>
<evidence type="ECO:0000256" key="2">
    <source>
        <dbReference type="ARBA" id="ARBA00022490"/>
    </source>
</evidence>
<comment type="catalytic activity">
    <reaction evidence="5 6">
        <text>2-deoxy-D-ribose 5-phosphate = D-glyceraldehyde 3-phosphate + acetaldehyde</text>
        <dbReference type="Rhea" id="RHEA:12821"/>
        <dbReference type="ChEBI" id="CHEBI:15343"/>
        <dbReference type="ChEBI" id="CHEBI:59776"/>
        <dbReference type="ChEBI" id="CHEBI:62877"/>
        <dbReference type="EC" id="4.1.2.4"/>
    </reaction>
</comment>
<dbReference type="OrthoDB" id="6579831at2"/>
<comment type="function">
    <text evidence="6">Catalyzes a reversible aldol reaction between acetaldehyde and D-glyceraldehyde 3-phosphate to generate 2-deoxy-D-ribose 5-phosphate.</text>
</comment>
<dbReference type="InterPro" id="IPR013785">
    <property type="entry name" value="Aldolase_TIM"/>
</dbReference>
<evidence type="ECO:0000256" key="1">
    <source>
        <dbReference type="ARBA" id="ARBA00010936"/>
    </source>
</evidence>
<dbReference type="RefSeq" id="WP_095717444.1">
    <property type="nucleotide sequence ID" value="NZ_NTGA01000007.1"/>
</dbReference>
<proteinExistence type="inferred from homology"/>
<dbReference type="InterPro" id="IPR002915">
    <property type="entry name" value="DeoC/FbaB/LacD_aldolase"/>
</dbReference>
<dbReference type="GO" id="GO:0004139">
    <property type="term" value="F:deoxyribose-phosphate aldolase activity"/>
    <property type="evidence" value="ECO:0007669"/>
    <property type="project" value="UniProtKB-UniRule"/>
</dbReference>
<reference evidence="8" key="1">
    <citation type="submission" date="2017-09" db="EMBL/GenBank/DDBJ databases">
        <authorList>
            <person name="Zhang Y."/>
            <person name="Huang X."/>
            <person name="Liu J."/>
            <person name="Lu L."/>
            <person name="Peng K."/>
        </authorList>
    </citation>
    <scope>NUCLEOTIDE SEQUENCE [LARGE SCALE GENOMIC DNA]</scope>
    <source>
        <strain evidence="8">S-XJ-1</strain>
    </source>
</reference>
<dbReference type="GO" id="GO:0006018">
    <property type="term" value="P:2-deoxyribose 1-phosphate catabolic process"/>
    <property type="evidence" value="ECO:0007669"/>
    <property type="project" value="UniProtKB-UniRule"/>
</dbReference>
<dbReference type="InterPro" id="IPR028581">
    <property type="entry name" value="DeoC_typeI"/>
</dbReference>
<feature type="active site" description="Proton donor/acceptor" evidence="6">
    <location>
        <position position="95"/>
    </location>
</feature>
<comment type="similarity">
    <text evidence="1 6">Belongs to the DeoC/FbaB aldolase family. DeoC type 1 subfamily.</text>
</comment>
<organism evidence="7 8">
    <name type="scientific">Dietzia natronolimnaea</name>
    <dbReference type="NCBI Taxonomy" id="161920"/>
    <lineage>
        <taxon>Bacteria</taxon>
        <taxon>Bacillati</taxon>
        <taxon>Actinomycetota</taxon>
        <taxon>Actinomycetes</taxon>
        <taxon>Mycobacteriales</taxon>
        <taxon>Dietziaceae</taxon>
        <taxon>Dietzia</taxon>
    </lineage>
</organism>
<dbReference type="GO" id="GO:0009264">
    <property type="term" value="P:deoxyribonucleotide catabolic process"/>
    <property type="evidence" value="ECO:0007669"/>
    <property type="project" value="UniProtKB-UniRule"/>
</dbReference>
<sequence length="233" mass="23892">MDATTQNHLTRARVAAMIDHTLLSPDASRDDVQACVDEARDLGVKAVCVSPAMLPVRAEGLTVATVAGFPSGKHHSLVKAMEGRLAVDQGAVEVDMVIDVGAAIVGAVDEVMADVLTMRDAVPPPTVIKVILETAAIHRALGEEAGDRRIEELCHAVARAGADLVKTSTGFHPAGGASVRAVAAMHRAVGGQLGIKASGGIRDADTARAMIGAGATRLGLSGSRAVLEGFPED</sequence>
<dbReference type="SUPFAM" id="SSF51569">
    <property type="entry name" value="Aldolase"/>
    <property type="match status" value="1"/>
</dbReference>
<evidence type="ECO:0000256" key="6">
    <source>
        <dbReference type="HAMAP-Rule" id="MF_00114"/>
    </source>
</evidence>
<dbReference type="SMART" id="SM01133">
    <property type="entry name" value="DeoC"/>
    <property type="match status" value="1"/>
</dbReference>
<evidence type="ECO:0000313" key="7">
    <source>
        <dbReference type="EMBL" id="PAY24218.1"/>
    </source>
</evidence>